<reference evidence="1" key="1">
    <citation type="submission" date="2020-12" db="EMBL/GenBank/DDBJ databases">
        <title>WGS assembly of Carya illinoinensis cv. Pawnee.</title>
        <authorList>
            <person name="Platts A."/>
            <person name="Shu S."/>
            <person name="Wright S."/>
            <person name="Barry K."/>
            <person name="Edger P."/>
            <person name="Pires J.C."/>
            <person name="Schmutz J."/>
        </authorList>
    </citation>
    <scope>NUCLEOTIDE SEQUENCE</scope>
    <source>
        <tissue evidence="1">Leaf</tissue>
    </source>
</reference>
<dbReference type="AlphaFoldDB" id="A0A8T1Q575"/>
<comment type="caution">
    <text evidence="1">The sequence shown here is derived from an EMBL/GenBank/DDBJ whole genome shotgun (WGS) entry which is preliminary data.</text>
</comment>
<organism evidence="1 2">
    <name type="scientific">Carya illinoinensis</name>
    <name type="common">Pecan</name>
    <dbReference type="NCBI Taxonomy" id="32201"/>
    <lineage>
        <taxon>Eukaryota</taxon>
        <taxon>Viridiplantae</taxon>
        <taxon>Streptophyta</taxon>
        <taxon>Embryophyta</taxon>
        <taxon>Tracheophyta</taxon>
        <taxon>Spermatophyta</taxon>
        <taxon>Magnoliopsida</taxon>
        <taxon>eudicotyledons</taxon>
        <taxon>Gunneridae</taxon>
        <taxon>Pentapetalae</taxon>
        <taxon>rosids</taxon>
        <taxon>fabids</taxon>
        <taxon>Fagales</taxon>
        <taxon>Juglandaceae</taxon>
        <taxon>Carya</taxon>
    </lineage>
</organism>
<sequence length="35" mass="4309">MEKDLCRECIEVIESKWNGVEVKSRRRKRKRDCEV</sequence>
<dbReference type="Proteomes" id="UP000811609">
    <property type="component" value="Chromosome 7"/>
</dbReference>
<dbReference type="EMBL" id="CM031815">
    <property type="protein sequence ID" value="KAG6648452.1"/>
    <property type="molecule type" value="Genomic_DNA"/>
</dbReference>
<accession>A0A8T1Q575</accession>
<proteinExistence type="predicted"/>
<evidence type="ECO:0000313" key="1">
    <source>
        <dbReference type="EMBL" id="KAG6648452.1"/>
    </source>
</evidence>
<gene>
    <name evidence="1" type="ORF">CIPAW_07G148900</name>
</gene>
<keyword evidence="2" id="KW-1185">Reference proteome</keyword>
<name>A0A8T1Q575_CARIL</name>
<evidence type="ECO:0000313" key="2">
    <source>
        <dbReference type="Proteomes" id="UP000811609"/>
    </source>
</evidence>
<protein>
    <submittedName>
        <fullName evidence="1">Uncharacterized protein</fullName>
    </submittedName>
</protein>